<keyword evidence="3" id="KW-1185">Reference proteome</keyword>
<dbReference type="OMA" id="CYSCEET"/>
<dbReference type="eggNOG" id="ENOG502SJQ3">
    <property type="taxonomic scope" value="Eukaryota"/>
</dbReference>
<feature type="region of interest" description="Disordered" evidence="1">
    <location>
        <begin position="110"/>
        <end position="192"/>
    </location>
</feature>
<dbReference type="GeneID" id="18822993"/>
<dbReference type="InParanoid" id="K5XKD2"/>
<protein>
    <submittedName>
        <fullName evidence="2">Uncharacterized protein</fullName>
    </submittedName>
</protein>
<feature type="region of interest" description="Disordered" evidence="1">
    <location>
        <begin position="44"/>
        <end position="69"/>
    </location>
</feature>
<evidence type="ECO:0000313" key="2">
    <source>
        <dbReference type="EMBL" id="EKM83993.1"/>
    </source>
</evidence>
<feature type="region of interest" description="Disordered" evidence="1">
    <location>
        <begin position="245"/>
        <end position="282"/>
    </location>
</feature>
<dbReference type="Proteomes" id="UP000008493">
    <property type="component" value="Unassembled WGS sequence"/>
</dbReference>
<dbReference type="KEGG" id="abp:AGABI1DRAFT110596"/>
<feature type="compositionally biased region" description="Polar residues" evidence="1">
    <location>
        <begin position="155"/>
        <end position="166"/>
    </location>
</feature>
<feature type="compositionally biased region" description="Basic residues" evidence="1">
    <location>
        <begin position="167"/>
        <end position="176"/>
    </location>
</feature>
<dbReference type="HOGENOM" id="CLU_694661_0_0_1"/>
<dbReference type="AlphaFoldDB" id="K5XKD2"/>
<dbReference type="EMBL" id="JH971385">
    <property type="protein sequence ID" value="EKM83993.1"/>
    <property type="molecule type" value="Genomic_DNA"/>
</dbReference>
<accession>K5XKD2</accession>
<evidence type="ECO:0000313" key="3">
    <source>
        <dbReference type="Proteomes" id="UP000008493"/>
    </source>
</evidence>
<name>K5XKD2_AGABU</name>
<gene>
    <name evidence="2" type="ORF">AGABI1DRAFT_110596</name>
</gene>
<sequence length="369" mass="42327">MTPDQRAEEERRRKREKLAKLHRFLGSRVPTDLVLGVGYLESSLPPIQPSMPAEEPETRTQWLRRRRSSSAAVLPSWSDDVDRMKEELNDTEKAINVRRAQKMEKVFGVPPPQTLYHTRHSPSPSVPPELYLRKSKSPPKPSFGGFIPPGEVPSPTYQQRNPNRSSYIKHKSKRNSRFSAAESTRRLLSGGSSDCYSCEETPLHQPSYSQVYNHYQDSLKSLSDILDRDDKESLAELHQYINDMDAGANSSSNRELQPPIKDRRLSNASSVKSERRRSLPARTSMTSVISEFSLSSSKPDVSDFQVRRRRAAKLTQFFGVNYRELINDVLESLETGLELERKRGTLRAEEVEDLLERLHKIRTDRKGFF</sequence>
<organism evidence="2 3">
    <name type="scientific">Agaricus bisporus var. burnettii (strain JB137-S8 / ATCC MYA-4627 / FGSC 10392)</name>
    <name type="common">White button mushroom</name>
    <dbReference type="NCBI Taxonomy" id="597362"/>
    <lineage>
        <taxon>Eukaryota</taxon>
        <taxon>Fungi</taxon>
        <taxon>Dikarya</taxon>
        <taxon>Basidiomycota</taxon>
        <taxon>Agaricomycotina</taxon>
        <taxon>Agaricomycetes</taxon>
        <taxon>Agaricomycetidae</taxon>
        <taxon>Agaricales</taxon>
        <taxon>Agaricineae</taxon>
        <taxon>Agaricaceae</taxon>
        <taxon>Agaricus</taxon>
    </lineage>
</organism>
<dbReference type="OrthoDB" id="354769at2759"/>
<proteinExistence type="predicted"/>
<dbReference type="RefSeq" id="XP_007325732.1">
    <property type="nucleotide sequence ID" value="XM_007325670.1"/>
</dbReference>
<evidence type="ECO:0000256" key="1">
    <source>
        <dbReference type="SAM" id="MobiDB-lite"/>
    </source>
</evidence>
<reference evidence="3" key="1">
    <citation type="journal article" date="2012" name="Proc. Natl. Acad. Sci. U.S.A.">
        <title>Genome sequence of the button mushroom Agaricus bisporus reveals mechanisms governing adaptation to a humic-rich ecological niche.</title>
        <authorList>
            <person name="Morin E."/>
            <person name="Kohler A."/>
            <person name="Baker A.R."/>
            <person name="Foulongne-Oriol M."/>
            <person name="Lombard V."/>
            <person name="Nagy L.G."/>
            <person name="Ohm R.A."/>
            <person name="Patyshakuliyeva A."/>
            <person name="Brun A."/>
            <person name="Aerts A.L."/>
            <person name="Bailey A.M."/>
            <person name="Billette C."/>
            <person name="Coutinho P.M."/>
            <person name="Deakin G."/>
            <person name="Doddapaneni H."/>
            <person name="Floudas D."/>
            <person name="Grimwood J."/>
            <person name="Hilden K."/>
            <person name="Kuees U."/>
            <person name="LaButti K.M."/>
            <person name="Lapidus A."/>
            <person name="Lindquist E.A."/>
            <person name="Lucas S.M."/>
            <person name="Murat C."/>
            <person name="Riley R.W."/>
            <person name="Salamov A.A."/>
            <person name="Schmutz J."/>
            <person name="Subramanian V."/>
            <person name="Woesten H.A.B."/>
            <person name="Xu J."/>
            <person name="Eastwood D.C."/>
            <person name="Foster G.D."/>
            <person name="Sonnenberg A.S."/>
            <person name="Cullen D."/>
            <person name="de Vries R.P."/>
            <person name="Lundell T."/>
            <person name="Hibbett D.S."/>
            <person name="Henrissat B."/>
            <person name="Burton K.S."/>
            <person name="Kerrigan R.W."/>
            <person name="Challen M.P."/>
            <person name="Grigoriev I.V."/>
            <person name="Martin F."/>
        </authorList>
    </citation>
    <scope>NUCLEOTIDE SEQUENCE [LARGE SCALE GENOMIC DNA]</scope>
    <source>
        <strain evidence="3">JB137-S8 / ATCC MYA-4627 / FGSC 10392</strain>
    </source>
</reference>